<evidence type="ECO:0000313" key="3">
    <source>
        <dbReference type="EMBL" id="MBD1425436.1"/>
    </source>
</evidence>
<feature type="domain" description="DUF3823" evidence="2">
    <location>
        <begin position="121"/>
        <end position="222"/>
    </location>
</feature>
<evidence type="ECO:0000313" key="4">
    <source>
        <dbReference type="Proteomes" id="UP000606494"/>
    </source>
</evidence>
<organism evidence="3 4">
    <name type="scientific">Sphingobacterium arenae</name>
    <dbReference type="NCBI Taxonomy" id="1280598"/>
    <lineage>
        <taxon>Bacteria</taxon>
        <taxon>Pseudomonadati</taxon>
        <taxon>Bacteroidota</taxon>
        <taxon>Sphingobacteriia</taxon>
        <taxon>Sphingobacteriales</taxon>
        <taxon>Sphingobacteriaceae</taxon>
        <taxon>Sphingobacterium</taxon>
    </lineage>
</organism>
<proteinExistence type="predicted"/>
<dbReference type="Proteomes" id="UP000606494">
    <property type="component" value="Unassembled WGS sequence"/>
</dbReference>
<dbReference type="Gene3D" id="2.60.40.2060">
    <property type="match status" value="1"/>
</dbReference>
<reference evidence="3 4" key="1">
    <citation type="submission" date="2020-08" db="EMBL/GenBank/DDBJ databases">
        <title>Sphingobacterium sp. DN00404 isolated from aquaculture water.</title>
        <authorList>
            <person name="Zhang M."/>
        </authorList>
    </citation>
    <scope>NUCLEOTIDE SEQUENCE [LARGE SCALE GENOMIC DNA]</scope>
    <source>
        <strain evidence="3 4">KCTC 32294</strain>
    </source>
</reference>
<dbReference type="InterPro" id="IPR024278">
    <property type="entry name" value="DUF3823_N"/>
</dbReference>
<sequence length="225" mass="24642">MKIKTSILTILITTTVIFTSCEYDNFAEPTSILSGRVVYAGEPVGVRTNGPQLELWDDGQELSAQFPIHIAHDGTFSAVLFDGEYKLVRKANSPWLPELTDTLVIQVNGHTEIDVPVQPYFTVSNSSIQQNDGTVTADFTLNKVAETATLDNVNIYFGKNMLIDDVRHDHKTSIPAADITIDGTNSIAAEIPATLSSLGYIFIRIGVKSTASGELYYTQVQKINL</sequence>
<comment type="caution">
    <text evidence="3">The sequence shown here is derived from an EMBL/GenBank/DDBJ whole genome shotgun (WGS) entry which is preliminary data.</text>
</comment>
<evidence type="ECO:0000259" key="2">
    <source>
        <dbReference type="Pfam" id="PF18003"/>
    </source>
</evidence>
<dbReference type="Gene3D" id="2.60.40.1120">
    <property type="entry name" value="Carboxypeptidase-like, regulatory domain"/>
    <property type="match status" value="1"/>
</dbReference>
<accession>A0ABR7Y2A3</accession>
<name>A0ABR7Y2A3_9SPHI</name>
<dbReference type="Pfam" id="PF12866">
    <property type="entry name" value="DUF3823"/>
    <property type="match status" value="1"/>
</dbReference>
<dbReference type="EMBL" id="JACNYK010000002">
    <property type="protein sequence ID" value="MBD1425436.1"/>
    <property type="molecule type" value="Genomic_DNA"/>
</dbReference>
<dbReference type="RefSeq" id="WP_190308597.1">
    <property type="nucleotide sequence ID" value="NZ_JACNYK010000002.1"/>
</dbReference>
<dbReference type="Pfam" id="PF18003">
    <property type="entry name" value="DUF3823_C"/>
    <property type="match status" value="1"/>
</dbReference>
<protein>
    <submittedName>
        <fullName evidence="3">DUF3823 domain-containing protein</fullName>
    </submittedName>
</protein>
<gene>
    <name evidence="3" type="ORF">H8B17_07580</name>
</gene>
<dbReference type="PROSITE" id="PS51257">
    <property type="entry name" value="PROKAR_LIPOPROTEIN"/>
    <property type="match status" value="1"/>
</dbReference>
<feature type="domain" description="DUF3823" evidence="1">
    <location>
        <begin position="31"/>
        <end position="118"/>
    </location>
</feature>
<keyword evidence="4" id="KW-1185">Reference proteome</keyword>
<evidence type="ECO:0000259" key="1">
    <source>
        <dbReference type="Pfam" id="PF12866"/>
    </source>
</evidence>
<dbReference type="InterPro" id="IPR041186">
    <property type="entry name" value="DUF3823_C"/>
</dbReference>